<feature type="domain" description="Glycosyltransferase subfamily 4-like N-terminal" evidence="2">
    <location>
        <begin position="15"/>
        <end position="176"/>
    </location>
</feature>
<dbReference type="CDD" id="cd03811">
    <property type="entry name" value="GT4_GT28_WabH-like"/>
    <property type="match status" value="1"/>
</dbReference>
<dbReference type="PANTHER" id="PTHR12526">
    <property type="entry name" value="GLYCOSYLTRANSFERASE"/>
    <property type="match status" value="1"/>
</dbReference>
<evidence type="ECO:0000259" key="2">
    <source>
        <dbReference type="Pfam" id="PF13439"/>
    </source>
</evidence>
<keyword evidence="4" id="KW-1185">Reference proteome</keyword>
<organism evidence="3 4">
    <name type="scientific">Winogradskyella echinorum</name>
    <dbReference type="NCBI Taxonomy" id="538189"/>
    <lineage>
        <taxon>Bacteria</taxon>
        <taxon>Pseudomonadati</taxon>
        <taxon>Bacteroidota</taxon>
        <taxon>Flavobacteriia</taxon>
        <taxon>Flavobacteriales</taxon>
        <taxon>Flavobacteriaceae</taxon>
        <taxon>Winogradskyella</taxon>
    </lineage>
</organism>
<reference evidence="3 4" key="1">
    <citation type="submission" date="2020-08" db="EMBL/GenBank/DDBJ databases">
        <title>Winogradskyella ouciana sp. nov., isolated from the hadal seawater of the Mariana Trench.</title>
        <authorList>
            <person name="He X."/>
        </authorList>
    </citation>
    <scope>NUCLEOTIDE SEQUENCE [LARGE SCALE GENOMIC DNA]</scope>
    <source>
        <strain evidence="3 4">KCTC 22026</strain>
    </source>
</reference>
<gene>
    <name evidence="3" type="ORF">H6H04_07510</name>
</gene>
<dbReference type="PANTHER" id="PTHR12526:SF630">
    <property type="entry name" value="GLYCOSYLTRANSFERASE"/>
    <property type="match status" value="1"/>
</dbReference>
<proteinExistence type="predicted"/>
<dbReference type="RefSeq" id="WP_186845351.1">
    <property type="nucleotide sequence ID" value="NZ_JACOME010000002.1"/>
</dbReference>
<comment type="caution">
    <text evidence="3">The sequence shown here is derived from an EMBL/GenBank/DDBJ whole genome shotgun (WGS) entry which is preliminary data.</text>
</comment>
<dbReference type="InterPro" id="IPR001296">
    <property type="entry name" value="Glyco_trans_1"/>
</dbReference>
<dbReference type="SUPFAM" id="SSF53756">
    <property type="entry name" value="UDP-Glycosyltransferase/glycogen phosphorylase"/>
    <property type="match status" value="1"/>
</dbReference>
<protein>
    <submittedName>
        <fullName evidence="3">Glycosyltransferase</fullName>
    </submittedName>
</protein>
<name>A0ABR6Y0E7_9FLAO</name>
<dbReference type="Pfam" id="PF13439">
    <property type="entry name" value="Glyco_transf_4"/>
    <property type="match status" value="1"/>
</dbReference>
<sequence>MRSKIFFILPTLFAGGAERIMSFVSQNLDKEKFDVTLIVIGKESESKFKVSGIPVIFLNKSRVLNGFFAVCKIIRKEKPQVVLSSIAHLNVMMGIISVFIPKPKYVGRQAGVPGTPVNYNKPRKQNKSLITFFFDYHSYGFKQLDYYICQSADMKENLIQFRGIEEDKITILNNPVTQIDIIKTSQSDSKVKKYITVGRLSEAKGFVRVLRVLSKLKFPFHYTIIGEGSYYDTIINEIDKLGIKESVTLINYSDKVANHLVESDMFLQGSFSEGFPNALLESCAVGTPVIAFKAPGGTKEIVEDQVNGFLVDDEEEFLKRLNDKREWNPQEVRESVYKKFNKNKIIKDYENFFYKILD</sequence>
<evidence type="ECO:0000313" key="3">
    <source>
        <dbReference type="EMBL" id="MBC3846220.1"/>
    </source>
</evidence>
<dbReference type="Pfam" id="PF00534">
    <property type="entry name" value="Glycos_transf_1"/>
    <property type="match status" value="1"/>
</dbReference>
<dbReference type="Proteomes" id="UP000607435">
    <property type="component" value="Unassembled WGS sequence"/>
</dbReference>
<dbReference type="InterPro" id="IPR028098">
    <property type="entry name" value="Glyco_trans_4-like_N"/>
</dbReference>
<dbReference type="Gene3D" id="3.40.50.2000">
    <property type="entry name" value="Glycogen Phosphorylase B"/>
    <property type="match status" value="2"/>
</dbReference>
<dbReference type="EMBL" id="JACOME010000002">
    <property type="protein sequence ID" value="MBC3846220.1"/>
    <property type="molecule type" value="Genomic_DNA"/>
</dbReference>
<accession>A0ABR6Y0E7</accession>
<evidence type="ECO:0000259" key="1">
    <source>
        <dbReference type="Pfam" id="PF00534"/>
    </source>
</evidence>
<feature type="domain" description="Glycosyl transferase family 1" evidence="1">
    <location>
        <begin position="181"/>
        <end position="322"/>
    </location>
</feature>
<evidence type="ECO:0000313" key="4">
    <source>
        <dbReference type="Proteomes" id="UP000607435"/>
    </source>
</evidence>